<dbReference type="NCBIfam" id="TIGR01778">
    <property type="entry name" value="TonB-copper"/>
    <property type="match status" value="1"/>
</dbReference>
<evidence type="ECO:0000259" key="16">
    <source>
        <dbReference type="Pfam" id="PF00593"/>
    </source>
</evidence>
<dbReference type="Gene3D" id="2.40.170.20">
    <property type="entry name" value="TonB-dependent receptor, beta-barrel domain"/>
    <property type="match status" value="1"/>
</dbReference>
<organism evidence="18 19">
    <name type="scientific">Advenella kashmirensis (strain DSM 17095 / LMG 22695 / WT001)</name>
    <name type="common">Tetrathiobacter kashmirensis</name>
    <dbReference type="NCBI Taxonomy" id="1036672"/>
    <lineage>
        <taxon>Bacteria</taxon>
        <taxon>Pseudomonadati</taxon>
        <taxon>Pseudomonadota</taxon>
        <taxon>Betaproteobacteria</taxon>
        <taxon>Burkholderiales</taxon>
        <taxon>Alcaligenaceae</taxon>
    </lineage>
</organism>
<feature type="short sequence motif" description="TonB C-terminal box" evidence="12">
    <location>
        <begin position="667"/>
        <end position="684"/>
    </location>
</feature>
<feature type="region of interest" description="Disordered" evidence="14">
    <location>
        <begin position="46"/>
        <end position="67"/>
    </location>
</feature>
<dbReference type="PANTHER" id="PTHR30069:SF49">
    <property type="entry name" value="OUTER MEMBRANE PROTEIN C"/>
    <property type="match status" value="1"/>
</dbReference>
<keyword evidence="9 18" id="KW-0675">Receptor</keyword>
<dbReference type="Gene3D" id="2.170.130.10">
    <property type="entry name" value="TonB-dependent receptor, plug domain"/>
    <property type="match status" value="1"/>
</dbReference>
<dbReference type="Pfam" id="PF00593">
    <property type="entry name" value="TonB_dep_Rec_b-barrel"/>
    <property type="match status" value="1"/>
</dbReference>
<name>I3UFZ5_ADVKW</name>
<dbReference type="GO" id="GO:0009279">
    <property type="term" value="C:cell outer membrane"/>
    <property type="evidence" value="ECO:0007669"/>
    <property type="project" value="UniProtKB-SubCell"/>
</dbReference>
<keyword evidence="3 11" id="KW-0813">Transport</keyword>
<dbReference type="InterPro" id="IPR000531">
    <property type="entry name" value="Beta-barrel_TonB"/>
</dbReference>
<evidence type="ECO:0000256" key="12">
    <source>
        <dbReference type="PROSITE-ProRule" id="PRU10144"/>
    </source>
</evidence>
<evidence type="ECO:0000256" key="3">
    <source>
        <dbReference type="ARBA" id="ARBA00022448"/>
    </source>
</evidence>
<dbReference type="PANTHER" id="PTHR30069">
    <property type="entry name" value="TONB-DEPENDENT OUTER MEMBRANE RECEPTOR"/>
    <property type="match status" value="1"/>
</dbReference>
<dbReference type="GO" id="GO:0015344">
    <property type="term" value="F:siderophore uptake transmembrane transporter activity"/>
    <property type="evidence" value="ECO:0007669"/>
    <property type="project" value="TreeGrafter"/>
</dbReference>
<dbReference type="EMBL" id="CP003555">
    <property type="protein sequence ID" value="AFK63933.1"/>
    <property type="molecule type" value="Genomic_DNA"/>
</dbReference>
<dbReference type="HOGENOM" id="CLU_014873_2_1_4"/>
<evidence type="ECO:0000256" key="1">
    <source>
        <dbReference type="ARBA" id="ARBA00004571"/>
    </source>
</evidence>
<evidence type="ECO:0000256" key="6">
    <source>
        <dbReference type="ARBA" id="ARBA00022729"/>
    </source>
</evidence>
<keyword evidence="6 15" id="KW-0732">Signal</keyword>
<dbReference type="Pfam" id="PF07715">
    <property type="entry name" value="Plug"/>
    <property type="match status" value="1"/>
</dbReference>
<reference evidence="19" key="2">
    <citation type="journal article" date="2013" name="PLoS ONE">
        <title>Genome implosion elicits host-confinement in Alcaligenaceae: evidence from the comparative genomics of Tetrathiobacter kashmirensis, a pathogen in the making.</title>
        <authorList>
            <person name="Ghosh W."/>
            <person name="Alam M."/>
            <person name="Roy C."/>
            <person name="Pyne P."/>
            <person name="George A."/>
            <person name="Chakraborty R."/>
            <person name="Majumder S."/>
            <person name="Agarwal A."/>
            <person name="Chakraborty S."/>
            <person name="Majumdar S."/>
            <person name="Gupta S.K."/>
        </authorList>
    </citation>
    <scope>NUCLEOTIDE SEQUENCE [LARGE SCALE GENOMIC DNA]</scope>
    <source>
        <strain evidence="19">WT001</strain>
    </source>
</reference>
<dbReference type="InterPro" id="IPR036942">
    <property type="entry name" value="Beta-barrel_TonB_sf"/>
</dbReference>
<dbReference type="OrthoDB" id="5332150at2"/>
<proteinExistence type="inferred from homology"/>
<dbReference type="InterPro" id="IPR010917">
    <property type="entry name" value="TonB_rcpt_CS"/>
</dbReference>
<gene>
    <name evidence="18" type="ordered locus">TKWG_21110</name>
</gene>
<evidence type="ECO:0000256" key="9">
    <source>
        <dbReference type="ARBA" id="ARBA00023170"/>
    </source>
</evidence>
<dbReference type="PROSITE" id="PS52016">
    <property type="entry name" value="TONB_DEPENDENT_REC_3"/>
    <property type="match status" value="1"/>
</dbReference>
<evidence type="ECO:0000256" key="15">
    <source>
        <dbReference type="SAM" id="SignalP"/>
    </source>
</evidence>
<keyword evidence="4 11" id="KW-1134">Transmembrane beta strand</keyword>
<keyword evidence="7 13" id="KW-0798">TonB box</keyword>
<evidence type="ECO:0000256" key="4">
    <source>
        <dbReference type="ARBA" id="ARBA00022452"/>
    </source>
</evidence>
<evidence type="ECO:0000256" key="11">
    <source>
        <dbReference type="PROSITE-ProRule" id="PRU01360"/>
    </source>
</evidence>
<dbReference type="AlphaFoldDB" id="I3UFZ5"/>
<evidence type="ECO:0000256" key="10">
    <source>
        <dbReference type="ARBA" id="ARBA00023237"/>
    </source>
</evidence>
<feature type="signal peptide" evidence="15">
    <location>
        <begin position="1"/>
        <end position="25"/>
    </location>
</feature>
<comment type="similarity">
    <text evidence="2 11 13">Belongs to the TonB-dependent receptor family.</text>
</comment>
<dbReference type="PROSITE" id="PS01156">
    <property type="entry name" value="TONB_DEPENDENT_REC_2"/>
    <property type="match status" value="1"/>
</dbReference>
<evidence type="ECO:0000313" key="18">
    <source>
        <dbReference type="EMBL" id="AFK63933.1"/>
    </source>
</evidence>
<evidence type="ECO:0000313" key="19">
    <source>
        <dbReference type="Proteomes" id="UP000005267"/>
    </source>
</evidence>
<reference evidence="18 19" key="1">
    <citation type="journal article" date="2011" name="J. Bacteriol.">
        <title>Whole-genome shotgun sequencing of the sulfur-oxidizing chemoautotroph Tetrathiobacter kashmirensis.</title>
        <authorList>
            <person name="Ghosh W."/>
            <person name="George A."/>
            <person name="Agarwal A."/>
            <person name="Raj P."/>
            <person name="Alam M."/>
            <person name="Pyne P."/>
            <person name="Das Gupta S.K."/>
        </authorList>
    </citation>
    <scope>NUCLEOTIDE SEQUENCE [LARGE SCALE GENOMIC DNA]</scope>
    <source>
        <strain evidence="18 19">WT001</strain>
    </source>
</reference>
<evidence type="ECO:0000256" key="5">
    <source>
        <dbReference type="ARBA" id="ARBA00022692"/>
    </source>
</evidence>
<comment type="subcellular location">
    <subcellularLocation>
        <location evidence="1 11">Cell outer membrane</location>
        <topology evidence="1 11">Multi-pass membrane protein</topology>
    </subcellularLocation>
</comment>
<dbReference type="GO" id="GO:0044718">
    <property type="term" value="P:siderophore transmembrane transport"/>
    <property type="evidence" value="ECO:0007669"/>
    <property type="project" value="TreeGrafter"/>
</dbReference>
<feature type="chain" id="PRO_5003680130" evidence="15">
    <location>
        <begin position="26"/>
        <end position="684"/>
    </location>
</feature>
<keyword evidence="5 11" id="KW-0812">Transmembrane</keyword>
<keyword evidence="19" id="KW-1185">Reference proteome</keyword>
<evidence type="ECO:0000256" key="8">
    <source>
        <dbReference type="ARBA" id="ARBA00023136"/>
    </source>
</evidence>
<protein>
    <submittedName>
        <fullName evidence="18">TonB-dependent copper receptor</fullName>
    </submittedName>
</protein>
<dbReference type="RefSeq" id="WP_014752024.1">
    <property type="nucleotide sequence ID" value="NC_017964.1"/>
</dbReference>
<sequence>MKHPCFHVSATICSACMLLPWQSQANTQKAVVPMLEPVVITSVAPSSSLMMSTNPKRPRQPLPASDGTDYLKTIPGFAAIRNGGTNGDPILRGMFGSRLNVLTNGSSMPGACPSRMDAPSSYISPENFDALTVIKGPQTVLWGPGASAGTVKFDRDTPRFTKSELRFDGSLTAGSFGRNDQAADLTVGNETFYVRTTANHSHSDDYKDGNHNTIPSRWDKWNADLTLGFTPDQDTLLELTGGIGDGKARYAGRGMDGSQFKRESLGLTFEKSNIGPVLNKIEAQLYYNYADHVMDNYTLRTPDPRSSMRMPMASNVDRATWGGRVAATFDIAQNTDLVTGIDWQQSRHRARMGTAMHSYKDKAWEKDAEFGNLGLFGEATWHATQRDRLIAGLRIDWASVKDFRQTIGMMKMANPTAGQRRRESLPSGFLRYEKDLQSVPASVYVGVGHVTRFPDYWELFSPRKGPEGSVNAFQGVKPEKTTQLDIGAQYKNDYFQAWMSAYAGYVQDFILFDYQTGGRMGSTTMARNVNASIMGAESGFTYQLNPSWQIGSTLAYAWGRNRTDSAPLPQIPPLEAKLTLSYENGPWSAGALWRLVAGQHRIAMNKGNVVGRDFGQSSGFGVLSLNTSYAFSKHAKLTVGIDNVLNKQYSEHLNLAGNAGFGFPSHTRVNEPGRSAWAQLNLQF</sequence>
<dbReference type="InterPro" id="IPR010100">
    <property type="entry name" value="TonB-dep_Cu_rcpt"/>
</dbReference>
<dbReference type="CDD" id="cd01347">
    <property type="entry name" value="ligand_gated_channel"/>
    <property type="match status" value="1"/>
</dbReference>
<evidence type="ECO:0000259" key="17">
    <source>
        <dbReference type="Pfam" id="PF07715"/>
    </source>
</evidence>
<feature type="domain" description="TonB-dependent receptor plug" evidence="17">
    <location>
        <begin position="63"/>
        <end position="150"/>
    </location>
</feature>
<dbReference type="SUPFAM" id="SSF56935">
    <property type="entry name" value="Porins"/>
    <property type="match status" value="1"/>
</dbReference>
<dbReference type="InterPro" id="IPR037066">
    <property type="entry name" value="Plug_dom_sf"/>
</dbReference>
<feature type="compositionally biased region" description="Polar residues" evidence="14">
    <location>
        <begin position="46"/>
        <end position="55"/>
    </location>
</feature>
<dbReference type="InterPro" id="IPR039426">
    <property type="entry name" value="TonB-dep_rcpt-like"/>
</dbReference>
<dbReference type="KEGG" id="aka:TKWG_21110"/>
<dbReference type="Proteomes" id="UP000005267">
    <property type="component" value="Chromosome"/>
</dbReference>
<evidence type="ECO:0000256" key="7">
    <source>
        <dbReference type="ARBA" id="ARBA00023077"/>
    </source>
</evidence>
<evidence type="ECO:0000256" key="2">
    <source>
        <dbReference type="ARBA" id="ARBA00009810"/>
    </source>
</evidence>
<keyword evidence="8 11" id="KW-0472">Membrane</keyword>
<evidence type="ECO:0000256" key="14">
    <source>
        <dbReference type="SAM" id="MobiDB-lite"/>
    </source>
</evidence>
<dbReference type="InterPro" id="IPR012910">
    <property type="entry name" value="Plug_dom"/>
</dbReference>
<keyword evidence="10 11" id="KW-0998">Cell outer membrane</keyword>
<dbReference type="STRING" id="1036672.TKWG_21110"/>
<evidence type="ECO:0000256" key="13">
    <source>
        <dbReference type="RuleBase" id="RU003357"/>
    </source>
</evidence>
<accession>I3UFZ5</accession>
<feature type="domain" description="TonB-dependent receptor-like beta-barrel" evidence="16">
    <location>
        <begin position="200"/>
        <end position="644"/>
    </location>
</feature>